<dbReference type="PANTHER" id="PTHR30086:SF20">
    <property type="entry name" value="ARGININE EXPORTER PROTEIN ARGO-RELATED"/>
    <property type="match status" value="1"/>
</dbReference>
<reference evidence="8" key="1">
    <citation type="submission" date="2016-04" db="EMBL/GenBank/DDBJ databases">
        <title>Draft genome sequence of Paludibacter jiangxiensis strain NM7.</title>
        <authorList>
            <person name="Qiu Y."/>
            <person name="Matsuura N."/>
            <person name="Ohashi A."/>
            <person name="Tourlousse M.D."/>
            <person name="Sekiguchi Y."/>
        </authorList>
    </citation>
    <scope>NUCLEOTIDE SEQUENCE [LARGE SCALE GENOMIC DNA]</scope>
    <source>
        <strain evidence="8">NM7</strain>
    </source>
</reference>
<feature type="transmembrane region" description="Helical" evidence="6">
    <location>
        <begin position="146"/>
        <end position="170"/>
    </location>
</feature>
<dbReference type="Pfam" id="PF01810">
    <property type="entry name" value="LysE"/>
    <property type="match status" value="1"/>
</dbReference>
<feature type="transmembrane region" description="Helical" evidence="6">
    <location>
        <begin position="73"/>
        <end position="94"/>
    </location>
</feature>
<dbReference type="AlphaFoldDB" id="A0A170ZGG2"/>
<comment type="subcellular location">
    <subcellularLocation>
        <location evidence="1">Cell membrane</location>
        <topology evidence="1">Multi-pass membrane protein</topology>
    </subcellularLocation>
</comment>
<evidence type="ECO:0000256" key="5">
    <source>
        <dbReference type="ARBA" id="ARBA00023136"/>
    </source>
</evidence>
<evidence type="ECO:0000256" key="1">
    <source>
        <dbReference type="ARBA" id="ARBA00004651"/>
    </source>
</evidence>
<feature type="transmembrane region" description="Helical" evidence="6">
    <location>
        <begin position="38"/>
        <end position="61"/>
    </location>
</feature>
<dbReference type="GO" id="GO:0005886">
    <property type="term" value="C:plasma membrane"/>
    <property type="evidence" value="ECO:0007669"/>
    <property type="project" value="UniProtKB-SubCell"/>
</dbReference>
<keyword evidence="2" id="KW-1003">Cell membrane</keyword>
<protein>
    <submittedName>
        <fullName evidence="7">Threonine/homoserine/homoserine lactone efflux protein</fullName>
    </submittedName>
</protein>
<organism evidence="7 8">
    <name type="scientific">Paludibacter jiangxiensis</name>
    <dbReference type="NCBI Taxonomy" id="681398"/>
    <lineage>
        <taxon>Bacteria</taxon>
        <taxon>Pseudomonadati</taxon>
        <taxon>Bacteroidota</taxon>
        <taxon>Bacteroidia</taxon>
        <taxon>Bacteroidales</taxon>
        <taxon>Paludibacteraceae</taxon>
        <taxon>Paludibacter</taxon>
    </lineage>
</organism>
<reference evidence="8" key="2">
    <citation type="journal article" date="2017" name="Genome Announc.">
        <title>Draft genome sequence of Paludibacter jiangxiensis NM7(T), a propionate-producing fermentative bacterium.</title>
        <authorList>
            <person name="Qiu Y.-L."/>
            <person name="Tourlousse D.M."/>
            <person name="Matsuura N."/>
            <person name="Ohashi A."/>
            <person name="Sekiguchi Y."/>
        </authorList>
    </citation>
    <scope>NUCLEOTIDE SEQUENCE [LARGE SCALE GENOMIC DNA]</scope>
    <source>
        <strain evidence="8">NM7</strain>
    </source>
</reference>
<dbReference type="InterPro" id="IPR001123">
    <property type="entry name" value="LeuE-type"/>
</dbReference>
<proteinExistence type="predicted"/>
<dbReference type="Proteomes" id="UP000076586">
    <property type="component" value="Unassembled WGS sequence"/>
</dbReference>
<evidence type="ECO:0000256" key="6">
    <source>
        <dbReference type="SAM" id="Phobius"/>
    </source>
</evidence>
<evidence type="ECO:0000313" key="7">
    <source>
        <dbReference type="EMBL" id="GAT62643.1"/>
    </source>
</evidence>
<dbReference type="EMBL" id="BDCR01000002">
    <property type="protein sequence ID" value="GAT62643.1"/>
    <property type="molecule type" value="Genomic_DNA"/>
</dbReference>
<accession>A0A170ZGG2</accession>
<name>A0A170ZGG2_9BACT</name>
<sequence>MHFINKFIKPIYNYKTIVFSPPHRKLQKITDICRMFDIIWKGIIIGICVSAPMGPIGVLCIQRTLNRGKYYGIATGLGATASDLLYAIVTGYGMSFVVDFLQLHKFAIQIAGSILVLAFGFYLSRSNPVRQLSKTSEAKESYMQDFVTSFALTVTNPVIIFLFMALYARFSFITASTQFGQAVVGFSSILVGACIWWFFLTSIVNVFRNKFNVRGLRWVNIITGSIIMIIAVIGVIMTLAGDEFIH</sequence>
<evidence type="ECO:0000256" key="3">
    <source>
        <dbReference type="ARBA" id="ARBA00022692"/>
    </source>
</evidence>
<keyword evidence="4 6" id="KW-1133">Transmembrane helix</keyword>
<gene>
    <name evidence="7" type="ORF">PJIAN_2203</name>
</gene>
<evidence type="ECO:0000313" key="8">
    <source>
        <dbReference type="Proteomes" id="UP000076586"/>
    </source>
</evidence>
<keyword evidence="5 6" id="KW-0472">Membrane</keyword>
<dbReference type="GO" id="GO:0015171">
    <property type="term" value="F:amino acid transmembrane transporter activity"/>
    <property type="evidence" value="ECO:0007669"/>
    <property type="project" value="TreeGrafter"/>
</dbReference>
<feature type="transmembrane region" description="Helical" evidence="6">
    <location>
        <begin position="219"/>
        <end position="240"/>
    </location>
</feature>
<keyword evidence="8" id="KW-1185">Reference proteome</keyword>
<dbReference type="PANTHER" id="PTHR30086">
    <property type="entry name" value="ARGININE EXPORTER PROTEIN ARGO"/>
    <property type="match status" value="1"/>
</dbReference>
<evidence type="ECO:0000256" key="4">
    <source>
        <dbReference type="ARBA" id="ARBA00022989"/>
    </source>
</evidence>
<dbReference type="STRING" id="681398.PJIAN_2203"/>
<feature type="transmembrane region" description="Helical" evidence="6">
    <location>
        <begin position="106"/>
        <end position="125"/>
    </location>
</feature>
<evidence type="ECO:0000256" key="2">
    <source>
        <dbReference type="ARBA" id="ARBA00022475"/>
    </source>
</evidence>
<comment type="caution">
    <text evidence="7">The sequence shown here is derived from an EMBL/GenBank/DDBJ whole genome shotgun (WGS) entry which is preliminary data.</text>
</comment>
<feature type="transmembrane region" description="Helical" evidence="6">
    <location>
        <begin position="182"/>
        <end position="207"/>
    </location>
</feature>
<keyword evidence="3 6" id="KW-0812">Transmembrane</keyword>